<dbReference type="Gene3D" id="3.60.21.10">
    <property type="match status" value="1"/>
</dbReference>
<dbReference type="PANTHER" id="PTHR31302">
    <property type="entry name" value="TRANSMEMBRANE PROTEIN WITH METALLOPHOSPHOESTERASE DOMAIN-RELATED"/>
    <property type="match status" value="1"/>
</dbReference>
<dbReference type="GO" id="GO:0016020">
    <property type="term" value="C:membrane"/>
    <property type="evidence" value="ECO:0007669"/>
    <property type="project" value="GOC"/>
</dbReference>
<dbReference type="CDD" id="cd07385">
    <property type="entry name" value="MPP_YkuE_C"/>
    <property type="match status" value="1"/>
</dbReference>
<dbReference type="SUPFAM" id="SSF56300">
    <property type="entry name" value="Metallo-dependent phosphatases"/>
    <property type="match status" value="1"/>
</dbReference>
<gene>
    <name evidence="2" type="ORF">HAL01_23930</name>
</gene>
<sequence length="274" mass="30880">MMIILICLCILLMIIWYRDTRIVKRHDIKYHVSSLKRPLRLVQLTDLHGHMFKGKLDTLFNLIKNDTPDLIVLTGDMIDRHTTHIDETVRLIQKLTTLAPVYAVLGNHEVGHPKQAVYLDQLIKIGVTTLINSHVVLDWHDRPIQIVGVNDHSSEQANLLEAFSGVTHASFTILLSHSPSIVDDLTTEPAQLILCGHTHGGQIRLPLIGAIISPGEGIFPKRTKGMFNLSSERALYIDSGLGMSRLPIRLFNQSQYAFFYLGDERNCAEKPLIK</sequence>
<dbReference type="GO" id="GO:0009245">
    <property type="term" value="P:lipid A biosynthetic process"/>
    <property type="evidence" value="ECO:0007669"/>
    <property type="project" value="TreeGrafter"/>
</dbReference>
<keyword evidence="3" id="KW-1185">Reference proteome</keyword>
<dbReference type="GO" id="GO:0008758">
    <property type="term" value="F:UDP-2,3-diacylglucosamine hydrolase activity"/>
    <property type="evidence" value="ECO:0007669"/>
    <property type="project" value="TreeGrafter"/>
</dbReference>
<proteinExistence type="predicted"/>
<dbReference type="EMBL" id="BJYE01000048">
    <property type="protein sequence ID" value="GEN57929.1"/>
    <property type="molecule type" value="Genomic_DNA"/>
</dbReference>
<feature type="domain" description="Calcineurin-like phosphoesterase" evidence="1">
    <location>
        <begin position="39"/>
        <end position="200"/>
    </location>
</feature>
<evidence type="ECO:0000313" key="3">
    <source>
        <dbReference type="Proteomes" id="UP000321400"/>
    </source>
</evidence>
<reference evidence="2 3" key="1">
    <citation type="submission" date="2019-07" db="EMBL/GenBank/DDBJ databases">
        <title>Whole genome shotgun sequence of Halolactibacillus alkaliphilus NBRC 103919.</title>
        <authorList>
            <person name="Hosoyama A."/>
            <person name="Uohara A."/>
            <person name="Ohji S."/>
            <person name="Ichikawa N."/>
        </authorList>
    </citation>
    <scope>NUCLEOTIDE SEQUENCE [LARGE SCALE GENOMIC DNA]</scope>
    <source>
        <strain evidence="2 3">NBRC 103919</strain>
    </source>
</reference>
<protein>
    <submittedName>
        <fullName evidence="2">Phosphoesterase</fullName>
    </submittedName>
</protein>
<dbReference type="InterPro" id="IPR004843">
    <property type="entry name" value="Calcineurin-like_PHP"/>
</dbReference>
<dbReference type="Pfam" id="PF00149">
    <property type="entry name" value="Metallophos"/>
    <property type="match status" value="1"/>
</dbReference>
<dbReference type="InterPro" id="IPR029052">
    <property type="entry name" value="Metallo-depent_PP-like"/>
</dbReference>
<dbReference type="AlphaFoldDB" id="A0A511X4Q0"/>
<dbReference type="Proteomes" id="UP000321400">
    <property type="component" value="Unassembled WGS sequence"/>
</dbReference>
<name>A0A511X4Q0_9BACI</name>
<evidence type="ECO:0000313" key="2">
    <source>
        <dbReference type="EMBL" id="GEN57929.1"/>
    </source>
</evidence>
<dbReference type="PANTHER" id="PTHR31302:SF32">
    <property type="entry name" value="PHOSPHOESTERASE"/>
    <property type="match status" value="1"/>
</dbReference>
<comment type="caution">
    <text evidence="2">The sequence shown here is derived from an EMBL/GenBank/DDBJ whole genome shotgun (WGS) entry which is preliminary data.</text>
</comment>
<dbReference type="STRING" id="442899.SAMN05720591_12728"/>
<organism evidence="2 3">
    <name type="scientific">Halolactibacillus alkaliphilus</name>
    <dbReference type="NCBI Taxonomy" id="442899"/>
    <lineage>
        <taxon>Bacteria</taxon>
        <taxon>Bacillati</taxon>
        <taxon>Bacillota</taxon>
        <taxon>Bacilli</taxon>
        <taxon>Bacillales</taxon>
        <taxon>Bacillaceae</taxon>
        <taxon>Halolactibacillus</taxon>
    </lineage>
</organism>
<evidence type="ECO:0000259" key="1">
    <source>
        <dbReference type="Pfam" id="PF00149"/>
    </source>
</evidence>
<accession>A0A511X4Q0</accession>
<dbReference type="InterPro" id="IPR051158">
    <property type="entry name" value="Metallophosphoesterase_sf"/>
</dbReference>